<feature type="binding site" evidence="5">
    <location>
        <position position="380"/>
    </location>
    <ligand>
        <name>pyridoxal 5'-phosphate</name>
        <dbReference type="ChEBI" id="CHEBI:597326"/>
    </ligand>
</feature>
<evidence type="ECO:0000313" key="11">
    <source>
        <dbReference type="EMBL" id="MCD1294864.1"/>
    </source>
</evidence>
<keyword evidence="2 5" id="KW-0210">Decarboxylase</keyword>
<dbReference type="PANTHER" id="PTHR43727:SF2">
    <property type="entry name" value="GROUP IV DECARBOXYLASE"/>
    <property type="match status" value="1"/>
</dbReference>
<evidence type="ECO:0000256" key="3">
    <source>
        <dbReference type="ARBA" id="ARBA00022898"/>
    </source>
</evidence>
<dbReference type="EMBL" id="PGCK01000005">
    <property type="protein sequence ID" value="MCD1294864.1"/>
    <property type="molecule type" value="Genomic_DNA"/>
</dbReference>
<keyword evidence="5 8" id="KW-0457">Lysine biosynthesis</keyword>
<name>A0AAP2RCQ5_9EURY</name>
<feature type="binding site" evidence="5">
    <location>
        <position position="285"/>
    </location>
    <ligand>
        <name>substrate</name>
    </ligand>
</feature>
<dbReference type="Proteomes" id="UP001320159">
    <property type="component" value="Unassembled WGS sequence"/>
</dbReference>
<dbReference type="Gene3D" id="3.20.20.10">
    <property type="entry name" value="Alanine racemase"/>
    <property type="match status" value="1"/>
</dbReference>
<comment type="subunit">
    <text evidence="5">Homodimer.</text>
</comment>
<reference evidence="11 12" key="1">
    <citation type="submission" date="2017-11" db="EMBL/GenBank/DDBJ databases">
        <title>Isolation and Characterization of Family Methanocellaceae Species from Potential Methane Hydrate Area Offshore Southwestern Taiwan.</title>
        <authorList>
            <person name="Zhang W.-L."/>
            <person name="Chen W.-C."/>
            <person name="Lai M.-C."/>
            <person name="Chen S.-C."/>
        </authorList>
    </citation>
    <scope>NUCLEOTIDE SEQUENCE [LARGE SCALE GENOMIC DNA]</scope>
    <source>
        <strain evidence="11 12">CWC-04</strain>
    </source>
</reference>
<keyword evidence="4 5" id="KW-0456">Lyase</keyword>
<keyword evidence="3 5" id="KW-0663">Pyridoxal phosphate</keyword>
<feature type="binding site" evidence="5">
    <location>
        <position position="320"/>
    </location>
    <ligand>
        <name>substrate</name>
    </ligand>
</feature>
<feature type="binding site" evidence="5">
    <location>
        <position position="241"/>
    </location>
    <ligand>
        <name>pyridoxal 5'-phosphate</name>
        <dbReference type="ChEBI" id="CHEBI:597326"/>
    </ligand>
</feature>
<dbReference type="CDD" id="cd06828">
    <property type="entry name" value="PLPDE_III_DapDC"/>
    <property type="match status" value="1"/>
</dbReference>
<dbReference type="Gene3D" id="2.40.37.10">
    <property type="entry name" value="Lyase, Ornithine Decarboxylase, Chain A, domain 1"/>
    <property type="match status" value="1"/>
</dbReference>
<dbReference type="InterPro" id="IPR009006">
    <property type="entry name" value="Ala_racemase/Decarboxylase_C"/>
</dbReference>
<comment type="cofactor">
    <cofactor evidence="1 5 7 8">
        <name>pyridoxal 5'-phosphate</name>
        <dbReference type="ChEBI" id="CHEBI:597326"/>
    </cofactor>
</comment>
<feature type="binding site" evidence="5">
    <location>
        <position position="380"/>
    </location>
    <ligand>
        <name>substrate</name>
    </ligand>
</feature>
<proteinExistence type="inferred from homology"/>
<accession>A0AAP2RCQ5</accession>
<feature type="binding site" evidence="5">
    <location>
        <begin position="282"/>
        <end position="285"/>
    </location>
    <ligand>
        <name>pyridoxal 5'-phosphate</name>
        <dbReference type="ChEBI" id="CHEBI:597326"/>
    </ligand>
</feature>
<feature type="domain" description="Orn/DAP/Arg decarboxylase 2 N-terminal" evidence="10">
    <location>
        <begin position="42"/>
        <end position="289"/>
    </location>
</feature>
<dbReference type="GO" id="GO:0009089">
    <property type="term" value="P:lysine biosynthetic process via diaminopimelate"/>
    <property type="evidence" value="ECO:0007669"/>
    <property type="project" value="UniProtKB-UniRule"/>
</dbReference>
<dbReference type="SUPFAM" id="SSF51419">
    <property type="entry name" value="PLP-binding barrel"/>
    <property type="match status" value="1"/>
</dbReference>
<evidence type="ECO:0000256" key="4">
    <source>
        <dbReference type="ARBA" id="ARBA00023239"/>
    </source>
</evidence>
<evidence type="ECO:0000256" key="7">
    <source>
        <dbReference type="PIRSR" id="PIRSR600183-50"/>
    </source>
</evidence>
<evidence type="ECO:0000256" key="1">
    <source>
        <dbReference type="ARBA" id="ARBA00001933"/>
    </source>
</evidence>
<comment type="pathway">
    <text evidence="5 8">Amino-acid biosynthesis; L-lysine biosynthesis via DAP pathway; L-lysine from DL-2,6-diaminopimelate: step 1/1.</text>
</comment>
<dbReference type="InterPro" id="IPR022643">
    <property type="entry name" value="De-COase2_C"/>
</dbReference>
<keyword evidence="5" id="KW-0028">Amino-acid biosynthesis</keyword>
<evidence type="ECO:0000256" key="6">
    <source>
        <dbReference type="NCBIfam" id="TIGR01048"/>
    </source>
</evidence>
<comment type="similarity">
    <text evidence="5">Belongs to the Orn/Lys/Arg decarboxylase class-II family. LysA subfamily.</text>
</comment>
<evidence type="ECO:0000313" key="12">
    <source>
        <dbReference type="Proteomes" id="UP001320159"/>
    </source>
</evidence>
<gene>
    <name evidence="5 11" type="primary">lysA</name>
    <name evidence="11" type="ORF">CUJ83_07615</name>
</gene>
<comment type="caution">
    <text evidence="11">The sequence shown here is derived from an EMBL/GenBank/DDBJ whole genome shotgun (WGS) entry which is preliminary data.</text>
</comment>
<dbReference type="InterPro" id="IPR029066">
    <property type="entry name" value="PLP-binding_barrel"/>
</dbReference>
<dbReference type="NCBIfam" id="TIGR01048">
    <property type="entry name" value="lysA"/>
    <property type="match status" value="1"/>
</dbReference>
<dbReference type="AlphaFoldDB" id="A0AAP2RCQ5"/>
<dbReference type="InterPro" id="IPR000183">
    <property type="entry name" value="Orn/DAP/Arg_de-COase"/>
</dbReference>
<feature type="modified residue" description="N6-(pyridoxal phosphate)lysine" evidence="5 7">
    <location>
        <position position="64"/>
    </location>
</feature>
<dbReference type="HAMAP" id="MF_02120">
    <property type="entry name" value="LysA"/>
    <property type="match status" value="1"/>
</dbReference>
<evidence type="ECO:0000259" key="10">
    <source>
        <dbReference type="Pfam" id="PF02784"/>
    </source>
</evidence>
<dbReference type="Pfam" id="PF02784">
    <property type="entry name" value="Orn_Arg_deC_N"/>
    <property type="match status" value="1"/>
</dbReference>
<dbReference type="RefSeq" id="WP_230741700.1">
    <property type="nucleotide sequence ID" value="NZ_PGCK01000005.1"/>
</dbReference>
<dbReference type="PANTHER" id="PTHR43727">
    <property type="entry name" value="DIAMINOPIMELATE DECARBOXYLASE"/>
    <property type="match status" value="1"/>
</dbReference>
<dbReference type="GO" id="GO:0008836">
    <property type="term" value="F:diaminopimelate decarboxylase activity"/>
    <property type="evidence" value="ECO:0007669"/>
    <property type="project" value="UniProtKB-UniRule"/>
</dbReference>
<dbReference type="PRINTS" id="PR01179">
    <property type="entry name" value="ODADCRBXLASE"/>
</dbReference>
<comment type="function">
    <text evidence="5">Specifically catalyzes the decarboxylation of meso-diaminopimelate (meso-DAP) to L-lysine.</text>
</comment>
<dbReference type="Pfam" id="PF00278">
    <property type="entry name" value="Orn_DAP_Arg_deC"/>
    <property type="match status" value="1"/>
</dbReference>
<evidence type="ECO:0000259" key="9">
    <source>
        <dbReference type="Pfam" id="PF00278"/>
    </source>
</evidence>
<dbReference type="InterPro" id="IPR002986">
    <property type="entry name" value="DAP_deCOOHase_LysA"/>
</dbReference>
<feature type="active site" description="Proton donor" evidence="7">
    <location>
        <position position="351"/>
    </location>
</feature>
<dbReference type="EC" id="4.1.1.20" evidence="5 6"/>
<evidence type="ECO:0000256" key="2">
    <source>
        <dbReference type="ARBA" id="ARBA00022793"/>
    </source>
</evidence>
<dbReference type="SUPFAM" id="SSF50621">
    <property type="entry name" value="Alanine racemase C-terminal domain-like"/>
    <property type="match status" value="1"/>
</dbReference>
<dbReference type="PRINTS" id="PR01181">
    <property type="entry name" value="DAPDCRBXLASE"/>
</dbReference>
<evidence type="ECO:0000256" key="8">
    <source>
        <dbReference type="RuleBase" id="RU003738"/>
    </source>
</evidence>
<feature type="domain" description="Orn/DAP/Arg decarboxylase 2 C-terminal" evidence="9">
    <location>
        <begin position="290"/>
        <end position="378"/>
    </location>
</feature>
<protein>
    <recommendedName>
        <fullName evidence="5 6">Diaminopimelate decarboxylase</fullName>
        <shortName evidence="5">DAP decarboxylase</shortName>
        <shortName evidence="5">DAPDC</shortName>
        <ecNumber evidence="5 6">4.1.1.20</ecNumber>
    </recommendedName>
</protein>
<evidence type="ECO:0000256" key="5">
    <source>
        <dbReference type="HAMAP-Rule" id="MF_02120"/>
    </source>
</evidence>
<dbReference type="InterPro" id="IPR022644">
    <property type="entry name" value="De-COase2_N"/>
</dbReference>
<feature type="binding site" evidence="5">
    <location>
        <position position="352"/>
    </location>
    <ligand>
        <name>substrate</name>
    </ligand>
</feature>
<sequence length="427" mass="46738">MKNFEIPGHLEVKNGHLHIGGMDTVELAREYGTPLYITSEDRLRDNFGRFKKAFPDAHIYFAAKSNNNIVVQRILAREGAGADAFSDGEIYLARLAGIPPEKILFTGNSKTDAELEYAVNSGVMVSVDSHDELISLSGIASRLGKEVKIAFRVNPDVSADAHPKLATGLKTSKFGIPSQEIVSTYKKAKELPGVNPVGIHCHIGSQILEISPFAEAMSKMMDLVEAISGFIDLEFVDIGGGLGIPYQKDVRAPTPQDWADAVLPIFRERCAKLGINPELHIEPGRYITADTTILLAHVNTVKKAYKNFVGTDVGFNLLIRPAMYDSYHEVVVANKADGTAADTYTVVGPICETGDILAKDRKLPEIKKDDIIALLDAGAYGFCMSSQYVGRPRCAEVLVHEGKADLIRKRETYDDLLQNQIIPGRLL</sequence>
<dbReference type="FunFam" id="3.20.20.10:FF:000003">
    <property type="entry name" value="Diaminopimelate decarboxylase"/>
    <property type="match status" value="1"/>
</dbReference>
<feature type="binding site" evidence="5">
    <location>
        <position position="324"/>
    </location>
    <ligand>
        <name>substrate</name>
    </ligand>
</feature>
<comment type="catalytic activity">
    <reaction evidence="5 8">
        <text>meso-2,6-diaminopimelate + H(+) = L-lysine + CO2</text>
        <dbReference type="Rhea" id="RHEA:15101"/>
        <dbReference type="ChEBI" id="CHEBI:15378"/>
        <dbReference type="ChEBI" id="CHEBI:16526"/>
        <dbReference type="ChEBI" id="CHEBI:32551"/>
        <dbReference type="ChEBI" id="CHEBI:57791"/>
        <dbReference type="EC" id="4.1.1.20"/>
    </reaction>
</comment>
<keyword evidence="12" id="KW-1185">Reference proteome</keyword>
<dbReference type="GO" id="GO:0030170">
    <property type="term" value="F:pyridoxal phosphate binding"/>
    <property type="evidence" value="ECO:0007669"/>
    <property type="project" value="UniProtKB-UniRule"/>
</dbReference>
<organism evidence="11 12">
    <name type="scientific">Methanooceanicella nereidis</name>
    <dbReference type="NCBI Taxonomy" id="2052831"/>
    <lineage>
        <taxon>Archaea</taxon>
        <taxon>Methanobacteriati</taxon>
        <taxon>Methanobacteriota</taxon>
        <taxon>Stenosarchaea group</taxon>
        <taxon>Methanomicrobia</taxon>
        <taxon>Methanocellales</taxon>
        <taxon>Methanocellaceae</taxon>
        <taxon>Methanooceanicella</taxon>
    </lineage>
</organism>